<dbReference type="GO" id="GO:0005634">
    <property type="term" value="C:nucleus"/>
    <property type="evidence" value="ECO:0007669"/>
    <property type="project" value="UniProtKB-SubCell"/>
</dbReference>
<dbReference type="GO" id="GO:0060261">
    <property type="term" value="P:positive regulation of transcription initiation by RNA polymerase II"/>
    <property type="evidence" value="ECO:0007669"/>
    <property type="project" value="InterPro"/>
</dbReference>
<dbReference type="AlphaFoldDB" id="A0AA42AX23"/>
<dbReference type="Gene3D" id="2.30.31.10">
    <property type="entry name" value="Transcriptional Coactivator Pc4, Chain A"/>
    <property type="match status" value="1"/>
</dbReference>
<accession>A0AA42AX23</accession>
<feature type="domain" description="DEK-C" evidence="8">
    <location>
        <begin position="4"/>
        <end position="61"/>
    </location>
</feature>
<gene>
    <name evidence="9" type="ORF">MKW94_000870</name>
</gene>
<reference evidence="9" key="1">
    <citation type="submission" date="2022-03" db="EMBL/GenBank/DDBJ databases">
        <title>A functionally conserved STORR gene fusion in Papaver species that diverged 16.8 million years ago.</title>
        <authorList>
            <person name="Catania T."/>
        </authorList>
    </citation>
    <scope>NUCLEOTIDE SEQUENCE</scope>
    <source>
        <strain evidence="9">S-191538</strain>
    </source>
</reference>
<keyword evidence="10" id="KW-1185">Reference proteome</keyword>
<dbReference type="Pfam" id="PF02229">
    <property type="entry name" value="PC4"/>
    <property type="match status" value="1"/>
</dbReference>
<feature type="compositionally biased region" description="Acidic residues" evidence="7">
    <location>
        <begin position="78"/>
        <end position="95"/>
    </location>
</feature>
<dbReference type="SUPFAM" id="SSF109715">
    <property type="entry name" value="DEK C-terminal domain"/>
    <property type="match status" value="1"/>
</dbReference>
<keyword evidence="6" id="KW-0539">Nucleus</keyword>
<dbReference type="SUPFAM" id="SSF54447">
    <property type="entry name" value="ssDNA-binding transcriptional regulator domain"/>
    <property type="match status" value="1"/>
</dbReference>
<evidence type="ECO:0000256" key="5">
    <source>
        <dbReference type="ARBA" id="ARBA00023163"/>
    </source>
</evidence>
<dbReference type="PANTHER" id="PTHR13215">
    <property type="entry name" value="RNA POLYMERASE II TRANSCRIPTIONAL COACTIVATOR"/>
    <property type="match status" value="1"/>
</dbReference>
<sequence length="184" mass="21496">MEEENNRDEIKKTVIDILKTSDMNEMTESKVRKLAGDKLGFDLSGKLEKKFVKQIVNEFLSEKEEEVKEKGKQKQEEETLEEVIEEEEVEEEEEEREKKKPRVSPKEYEDNGDVIICQLSSKRKVTIQDFKGKVLVSIREYYEKDGEERPSNKGISLTAEQWSTFSKSVPGIEQAIKKMQTRSR</sequence>
<dbReference type="FunFam" id="2.30.31.10:FF:000004">
    <property type="entry name" value="RNA polymerase II transcriptional coactivator KELP"/>
    <property type="match status" value="1"/>
</dbReference>
<dbReference type="GO" id="GO:0003713">
    <property type="term" value="F:transcription coactivator activity"/>
    <property type="evidence" value="ECO:0007669"/>
    <property type="project" value="InterPro"/>
</dbReference>
<feature type="region of interest" description="Disordered" evidence="7">
    <location>
        <begin position="64"/>
        <end position="107"/>
    </location>
</feature>
<dbReference type="PROSITE" id="PS51998">
    <property type="entry name" value="DEK_C"/>
    <property type="match status" value="1"/>
</dbReference>
<keyword evidence="5" id="KW-0804">Transcription</keyword>
<comment type="similarity">
    <text evidence="2">Belongs to the transcriptional coactivator PC4 family.</text>
</comment>
<evidence type="ECO:0000313" key="10">
    <source>
        <dbReference type="Proteomes" id="UP001177140"/>
    </source>
</evidence>
<dbReference type="GO" id="GO:0003677">
    <property type="term" value="F:DNA binding"/>
    <property type="evidence" value="ECO:0007669"/>
    <property type="project" value="UniProtKB-KW"/>
</dbReference>
<evidence type="ECO:0000256" key="4">
    <source>
        <dbReference type="ARBA" id="ARBA00023125"/>
    </source>
</evidence>
<keyword evidence="4" id="KW-0238">DNA-binding</keyword>
<dbReference type="InterPro" id="IPR009044">
    <property type="entry name" value="ssDNA-bd_transcriptional_reg"/>
</dbReference>
<evidence type="ECO:0000256" key="3">
    <source>
        <dbReference type="ARBA" id="ARBA00023015"/>
    </source>
</evidence>
<dbReference type="Proteomes" id="UP001177140">
    <property type="component" value="Unassembled WGS sequence"/>
</dbReference>
<name>A0AA42AX23_PAPNU</name>
<evidence type="ECO:0000256" key="6">
    <source>
        <dbReference type="ARBA" id="ARBA00023242"/>
    </source>
</evidence>
<evidence type="ECO:0000256" key="1">
    <source>
        <dbReference type="ARBA" id="ARBA00004123"/>
    </source>
</evidence>
<dbReference type="InterPro" id="IPR045125">
    <property type="entry name" value="Sub1/Tcp4-like"/>
</dbReference>
<dbReference type="Gene3D" id="1.10.10.60">
    <property type="entry name" value="Homeodomain-like"/>
    <property type="match status" value="1"/>
</dbReference>
<comment type="subcellular location">
    <subcellularLocation>
        <location evidence="1">Nucleus</location>
    </subcellularLocation>
</comment>
<evidence type="ECO:0000256" key="2">
    <source>
        <dbReference type="ARBA" id="ARBA00009001"/>
    </source>
</evidence>
<proteinExistence type="inferred from homology"/>
<organism evidence="9 10">
    <name type="scientific">Papaver nudicaule</name>
    <name type="common">Iceland poppy</name>
    <dbReference type="NCBI Taxonomy" id="74823"/>
    <lineage>
        <taxon>Eukaryota</taxon>
        <taxon>Viridiplantae</taxon>
        <taxon>Streptophyta</taxon>
        <taxon>Embryophyta</taxon>
        <taxon>Tracheophyta</taxon>
        <taxon>Spermatophyta</taxon>
        <taxon>Magnoliopsida</taxon>
        <taxon>Ranunculales</taxon>
        <taxon>Papaveraceae</taxon>
        <taxon>Papaveroideae</taxon>
        <taxon>Papaver</taxon>
    </lineage>
</organism>
<dbReference type="InterPro" id="IPR014876">
    <property type="entry name" value="DEK_C"/>
</dbReference>
<evidence type="ECO:0000313" key="9">
    <source>
        <dbReference type="EMBL" id="MCL7043602.1"/>
    </source>
</evidence>
<feature type="compositionally biased region" description="Basic and acidic residues" evidence="7">
    <location>
        <begin position="64"/>
        <end position="77"/>
    </location>
</feature>
<keyword evidence="3" id="KW-0805">Transcription regulation</keyword>
<evidence type="ECO:0000256" key="7">
    <source>
        <dbReference type="SAM" id="MobiDB-lite"/>
    </source>
</evidence>
<comment type="caution">
    <text evidence="9">The sequence shown here is derived from an EMBL/GenBank/DDBJ whole genome shotgun (WGS) entry which is preliminary data.</text>
</comment>
<dbReference type="InterPro" id="IPR003173">
    <property type="entry name" value="PC4_C"/>
</dbReference>
<dbReference type="Pfam" id="PF08766">
    <property type="entry name" value="DEK_C"/>
    <property type="match status" value="1"/>
</dbReference>
<evidence type="ECO:0000259" key="8">
    <source>
        <dbReference type="PROSITE" id="PS51998"/>
    </source>
</evidence>
<dbReference type="PIRSF" id="PIRSF038156">
    <property type="entry name" value="RNA_pol_II_KELP"/>
    <property type="match status" value="1"/>
</dbReference>
<dbReference type="EMBL" id="JAJJMA010248585">
    <property type="protein sequence ID" value="MCL7043602.1"/>
    <property type="molecule type" value="Genomic_DNA"/>
</dbReference>
<dbReference type="InterPro" id="IPR017415">
    <property type="entry name" value="KELP"/>
</dbReference>
<protein>
    <recommendedName>
        <fullName evidence="8">DEK-C domain-containing protein</fullName>
    </recommendedName>
</protein>